<dbReference type="AlphaFoldDB" id="A0A0A9HHC1"/>
<dbReference type="EMBL" id="GBRH01161779">
    <property type="protein sequence ID" value="JAE36117.1"/>
    <property type="molecule type" value="Transcribed_RNA"/>
</dbReference>
<keyword evidence="1" id="KW-0472">Membrane</keyword>
<proteinExistence type="predicted"/>
<evidence type="ECO:0000256" key="1">
    <source>
        <dbReference type="SAM" id="Phobius"/>
    </source>
</evidence>
<reference evidence="2" key="2">
    <citation type="journal article" date="2015" name="Data Brief">
        <title>Shoot transcriptome of the giant reed, Arundo donax.</title>
        <authorList>
            <person name="Barrero R.A."/>
            <person name="Guerrero F.D."/>
            <person name="Moolhuijzen P."/>
            <person name="Goolsby J.A."/>
            <person name="Tidwell J."/>
            <person name="Bellgard S.E."/>
            <person name="Bellgard M.I."/>
        </authorList>
    </citation>
    <scope>NUCLEOTIDE SEQUENCE</scope>
    <source>
        <tissue evidence="2">Shoot tissue taken approximately 20 cm above the soil surface</tissue>
    </source>
</reference>
<name>A0A0A9HHC1_ARUDO</name>
<keyword evidence="1" id="KW-0812">Transmembrane</keyword>
<feature type="transmembrane region" description="Helical" evidence="1">
    <location>
        <begin position="35"/>
        <end position="56"/>
    </location>
</feature>
<keyword evidence="1" id="KW-1133">Transmembrane helix</keyword>
<sequence length="57" mass="6575">MALMVFCNCLIQIHVLLFESSYRTQLGYCLADELLMLYSVASFLVISSMFILLLFFV</sequence>
<protein>
    <submittedName>
        <fullName evidence="2">Uncharacterized protein</fullName>
    </submittedName>
</protein>
<reference evidence="2" key="1">
    <citation type="submission" date="2014-09" db="EMBL/GenBank/DDBJ databases">
        <authorList>
            <person name="Magalhaes I.L.F."/>
            <person name="Oliveira U."/>
            <person name="Santos F.R."/>
            <person name="Vidigal T.H.D.A."/>
            <person name="Brescovit A.D."/>
            <person name="Santos A.J."/>
        </authorList>
    </citation>
    <scope>NUCLEOTIDE SEQUENCE</scope>
    <source>
        <tissue evidence="2">Shoot tissue taken approximately 20 cm above the soil surface</tissue>
    </source>
</reference>
<organism evidence="2">
    <name type="scientific">Arundo donax</name>
    <name type="common">Giant reed</name>
    <name type="synonym">Donax arundinaceus</name>
    <dbReference type="NCBI Taxonomy" id="35708"/>
    <lineage>
        <taxon>Eukaryota</taxon>
        <taxon>Viridiplantae</taxon>
        <taxon>Streptophyta</taxon>
        <taxon>Embryophyta</taxon>
        <taxon>Tracheophyta</taxon>
        <taxon>Spermatophyta</taxon>
        <taxon>Magnoliopsida</taxon>
        <taxon>Liliopsida</taxon>
        <taxon>Poales</taxon>
        <taxon>Poaceae</taxon>
        <taxon>PACMAD clade</taxon>
        <taxon>Arundinoideae</taxon>
        <taxon>Arundineae</taxon>
        <taxon>Arundo</taxon>
    </lineage>
</organism>
<accession>A0A0A9HHC1</accession>
<evidence type="ECO:0000313" key="2">
    <source>
        <dbReference type="EMBL" id="JAE36117.1"/>
    </source>
</evidence>